<dbReference type="KEGG" id="dae:Dtox_1129"/>
<dbReference type="Proteomes" id="UP000002217">
    <property type="component" value="Chromosome"/>
</dbReference>
<evidence type="ECO:0000313" key="1">
    <source>
        <dbReference type="EMBL" id="ACV62015.1"/>
    </source>
</evidence>
<keyword evidence="1" id="KW-0167">Capsid protein</keyword>
<accession>C8W4E7</accession>
<protein>
    <submittedName>
        <fullName evidence="1">Outer spore coat protein</fullName>
    </submittedName>
</protein>
<dbReference type="HOGENOM" id="CLU_109780_0_0_9"/>
<organism evidence="1 2">
    <name type="scientific">Desulfofarcimen acetoxidans (strain ATCC 49208 / DSM 771 / KCTC 5769 / VKM B-1644 / 5575)</name>
    <name type="common">Desulfotomaculum acetoxidans</name>
    <dbReference type="NCBI Taxonomy" id="485916"/>
    <lineage>
        <taxon>Bacteria</taxon>
        <taxon>Bacillati</taxon>
        <taxon>Bacillota</taxon>
        <taxon>Clostridia</taxon>
        <taxon>Eubacteriales</taxon>
        <taxon>Peptococcaceae</taxon>
        <taxon>Desulfofarcimen</taxon>
    </lineage>
</organism>
<dbReference type="EMBL" id="CP001720">
    <property type="protein sequence ID" value="ACV62015.1"/>
    <property type="molecule type" value="Genomic_DNA"/>
</dbReference>
<keyword evidence="2" id="KW-1185">Reference proteome</keyword>
<dbReference type="STRING" id="485916.Dtox_1129"/>
<dbReference type="InterPro" id="IPR018901">
    <property type="entry name" value="Spore_coat_CotE"/>
</dbReference>
<reference evidence="1 2" key="1">
    <citation type="journal article" date="2009" name="Stand. Genomic Sci.">
        <title>Complete genome sequence of Desulfotomaculum acetoxidans type strain (5575).</title>
        <authorList>
            <person name="Spring S."/>
            <person name="Lapidus A."/>
            <person name="Schroder M."/>
            <person name="Gleim D."/>
            <person name="Sims D."/>
            <person name="Meincke L."/>
            <person name="Glavina Del Rio T."/>
            <person name="Tice H."/>
            <person name="Copeland A."/>
            <person name="Cheng J.F."/>
            <person name="Lucas S."/>
            <person name="Chen F."/>
            <person name="Nolan M."/>
            <person name="Bruce D."/>
            <person name="Goodwin L."/>
            <person name="Pitluck S."/>
            <person name="Ivanova N."/>
            <person name="Mavromatis K."/>
            <person name="Mikhailova N."/>
            <person name="Pati A."/>
            <person name="Chen A."/>
            <person name="Palaniappan K."/>
            <person name="Land M."/>
            <person name="Hauser L."/>
            <person name="Chang Y.J."/>
            <person name="Jeffries C.D."/>
            <person name="Chain P."/>
            <person name="Saunders E."/>
            <person name="Brettin T."/>
            <person name="Detter J.C."/>
            <person name="Goker M."/>
            <person name="Bristow J."/>
            <person name="Eisen J.A."/>
            <person name="Markowitz V."/>
            <person name="Hugenholtz P."/>
            <person name="Kyrpides N.C."/>
            <person name="Klenk H.P."/>
            <person name="Han C."/>
        </authorList>
    </citation>
    <scope>NUCLEOTIDE SEQUENCE [LARGE SCALE GENOMIC DNA]</scope>
    <source>
        <strain evidence="2">ATCC 49208 / DSM 771 / VKM B-1644</strain>
    </source>
</reference>
<sequence>MEDSFALPDNRSERKKITSTKKSSVREIITKAICGSAQKNFLYCCEIEFDQEFIPNQILGTSITAFTIHPVSVKFEHQRPIVIVSGSFDVNVWFSFNNGKDTEVAREVVEFSETLEIDDFDPAAINDMEGRAVLTKTPQYKGAIIQNNNTIKVDIEIGIYAEVISETKIRVQCYKSEYEEDS</sequence>
<dbReference type="eggNOG" id="ENOG50337TT">
    <property type="taxonomic scope" value="Bacteria"/>
</dbReference>
<name>C8W4E7_DESAS</name>
<proteinExistence type="predicted"/>
<dbReference type="Pfam" id="PF10628">
    <property type="entry name" value="CotE"/>
    <property type="match status" value="1"/>
</dbReference>
<keyword evidence="1" id="KW-0946">Virion</keyword>
<evidence type="ECO:0000313" key="2">
    <source>
        <dbReference type="Proteomes" id="UP000002217"/>
    </source>
</evidence>
<dbReference type="AlphaFoldDB" id="C8W4E7"/>
<gene>
    <name evidence="1" type="ordered locus">Dtox_1129</name>
</gene>